<reference evidence="2" key="1">
    <citation type="submission" date="2021-02" db="EMBL/GenBank/DDBJ databases">
        <authorList>
            <person name="Nowell W R."/>
        </authorList>
    </citation>
    <scope>NUCLEOTIDE SEQUENCE</scope>
</reference>
<name>A0A8S3EPT9_9BILA</name>
<evidence type="ECO:0000256" key="1">
    <source>
        <dbReference type="SAM" id="MobiDB-lite"/>
    </source>
</evidence>
<dbReference type="EMBL" id="CAJOBH010232848">
    <property type="protein sequence ID" value="CAF5078052.1"/>
    <property type="molecule type" value="Genomic_DNA"/>
</dbReference>
<protein>
    <submittedName>
        <fullName evidence="2">Uncharacterized protein</fullName>
    </submittedName>
</protein>
<evidence type="ECO:0000313" key="2">
    <source>
        <dbReference type="EMBL" id="CAF5078052.1"/>
    </source>
</evidence>
<feature type="region of interest" description="Disordered" evidence="1">
    <location>
        <begin position="94"/>
        <end position="137"/>
    </location>
</feature>
<proteinExistence type="predicted"/>
<dbReference type="Proteomes" id="UP000681967">
    <property type="component" value="Unassembled WGS sequence"/>
</dbReference>
<sequence>KPKETRETSDDYDKLVASLRFEAKTTGAPVKTIEETEKETAEKLKTLQVEESQRMEQPTLKSILAKNKPQKHIFVEELDESYYIMDGSKKRVTFDDDETMNNEPVPPIESDEIVPNENDSMTMDNGKGEEEEEVDQTTNGDLIAEFEEIPSDIEKLQARLSEDKNALSTIWKRINDKRLPPIPRLVLSVKLFRCSTGLL</sequence>
<dbReference type="AlphaFoldDB" id="A0A8S3EPT9"/>
<gene>
    <name evidence="2" type="ORF">BYL167_LOCUS61553</name>
</gene>
<evidence type="ECO:0000313" key="3">
    <source>
        <dbReference type="Proteomes" id="UP000681967"/>
    </source>
</evidence>
<comment type="caution">
    <text evidence="2">The sequence shown here is derived from an EMBL/GenBank/DDBJ whole genome shotgun (WGS) entry which is preliminary data.</text>
</comment>
<organism evidence="2 3">
    <name type="scientific">Rotaria magnacalcarata</name>
    <dbReference type="NCBI Taxonomy" id="392030"/>
    <lineage>
        <taxon>Eukaryota</taxon>
        <taxon>Metazoa</taxon>
        <taxon>Spiralia</taxon>
        <taxon>Gnathifera</taxon>
        <taxon>Rotifera</taxon>
        <taxon>Eurotatoria</taxon>
        <taxon>Bdelloidea</taxon>
        <taxon>Philodinida</taxon>
        <taxon>Philodinidae</taxon>
        <taxon>Rotaria</taxon>
    </lineage>
</organism>
<accession>A0A8S3EPT9</accession>
<feature type="non-terminal residue" evidence="2">
    <location>
        <position position="1"/>
    </location>
</feature>